<keyword evidence="5" id="KW-1185">Reference proteome</keyword>
<dbReference type="SMART" id="SM00343">
    <property type="entry name" value="ZnF_C2HC"/>
    <property type="match status" value="2"/>
</dbReference>
<dbReference type="PROSITE" id="PS50158">
    <property type="entry name" value="ZF_CCHC"/>
    <property type="match status" value="2"/>
</dbReference>
<dbReference type="GO" id="GO:0003964">
    <property type="term" value="F:RNA-directed DNA polymerase activity"/>
    <property type="evidence" value="ECO:0007669"/>
    <property type="project" value="UniProtKB-KW"/>
</dbReference>
<evidence type="ECO:0000313" key="4">
    <source>
        <dbReference type="EMBL" id="GJT01068.1"/>
    </source>
</evidence>
<keyword evidence="1" id="KW-0479">Metal-binding</keyword>
<dbReference type="Gene3D" id="4.10.60.10">
    <property type="entry name" value="Zinc finger, CCHC-type"/>
    <property type="match status" value="1"/>
</dbReference>
<keyword evidence="1" id="KW-0863">Zinc-finger</keyword>
<dbReference type="Proteomes" id="UP001151760">
    <property type="component" value="Unassembled WGS sequence"/>
</dbReference>
<protein>
    <submittedName>
        <fullName evidence="4">Reverse transcriptase domain-containing protein</fullName>
    </submittedName>
</protein>
<dbReference type="Pfam" id="PF00098">
    <property type="entry name" value="zf-CCHC"/>
    <property type="match status" value="2"/>
</dbReference>
<gene>
    <name evidence="4" type="ORF">Tco_0822237</name>
</gene>
<feature type="domain" description="CCHC-type" evidence="3">
    <location>
        <begin position="359"/>
        <end position="374"/>
    </location>
</feature>
<feature type="compositionally biased region" description="Basic and acidic residues" evidence="2">
    <location>
        <begin position="268"/>
        <end position="277"/>
    </location>
</feature>
<keyword evidence="4" id="KW-0695">RNA-directed DNA polymerase</keyword>
<accession>A0ABQ5AIT3</accession>
<sequence length="387" mass="43696">MHKDDIFLDSKHVHLYHKDTRSNLPSLRIRRSETTIEVDHSRFSPSELPGVGEIHSLMPVILCFSFRRPSTFGVPFYPAFIPVGNIFELHHPNTCSLNESRTDHGVWIGQSGCTMGECRVFRSSSGKCGGPTDGTANCANMDTIRLRWGSKNLRDECWIAKPRITCDNTNRNTTLSEAQGVSLQITCDVRVSDEIGWNKAPHINWKALVEMDNIGFNLTKSILFPSFIEDLRVEDSHTGNHHEDDFTSLETIRRFLDAIGSRSLLSSKGRESDHDESSSQQQNKSHKVIRAHTARPSNKKGYARTLPNCNRCKLHHTKPCTMKCNNCKRVGHMTRDCKTSVPATTQRAPMANQKVVVTCYKCGNQGHYRNECSKLKNQKDGDQKGKE</sequence>
<dbReference type="SUPFAM" id="SSF57756">
    <property type="entry name" value="Retrovirus zinc finger-like domains"/>
    <property type="match status" value="1"/>
</dbReference>
<keyword evidence="1" id="KW-0862">Zinc</keyword>
<reference evidence="4" key="2">
    <citation type="submission" date="2022-01" db="EMBL/GenBank/DDBJ databases">
        <authorList>
            <person name="Yamashiro T."/>
            <person name="Shiraishi A."/>
            <person name="Satake H."/>
            <person name="Nakayama K."/>
        </authorList>
    </citation>
    <scope>NUCLEOTIDE SEQUENCE</scope>
</reference>
<feature type="compositionally biased region" description="Basic residues" evidence="2">
    <location>
        <begin position="284"/>
        <end position="302"/>
    </location>
</feature>
<keyword evidence="4" id="KW-0808">Transferase</keyword>
<dbReference type="InterPro" id="IPR001878">
    <property type="entry name" value="Znf_CCHC"/>
</dbReference>
<evidence type="ECO:0000256" key="1">
    <source>
        <dbReference type="PROSITE-ProRule" id="PRU00047"/>
    </source>
</evidence>
<name>A0ABQ5AIT3_9ASTR</name>
<feature type="region of interest" description="Disordered" evidence="2">
    <location>
        <begin position="266"/>
        <end position="302"/>
    </location>
</feature>
<evidence type="ECO:0000259" key="3">
    <source>
        <dbReference type="PROSITE" id="PS50158"/>
    </source>
</evidence>
<proteinExistence type="predicted"/>
<dbReference type="EMBL" id="BQNB010012243">
    <property type="protein sequence ID" value="GJT01068.1"/>
    <property type="molecule type" value="Genomic_DNA"/>
</dbReference>
<organism evidence="4 5">
    <name type="scientific">Tanacetum coccineum</name>
    <dbReference type="NCBI Taxonomy" id="301880"/>
    <lineage>
        <taxon>Eukaryota</taxon>
        <taxon>Viridiplantae</taxon>
        <taxon>Streptophyta</taxon>
        <taxon>Embryophyta</taxon>
        <taxon>Tracheophyta</taxon>
        <taxon>Spermatophyta</taxon>
        <taxon>Magnoliopsida</taxon>
        <taxon>eudicotyledons</taxon>
        <taxon>Gunneridae</taxon>
        <taxon>Pentapetalae</taxon>
        <taxon>asterids</taxon>
        <taxon>campanulids</taxon>
        <taxon>Asterales</taxon>
        <taxon>Asteraceae</taxon>
        <taxon>Asteroideae</taxon>
        <taxon>Anthemideae</taxon>
        <taxon>Anthemidinae</taxon>
        <taxon>Tanacetum</taxon>
    </lineage>
</organism>
<reference evidence="4" key="1">
    <citation type="journal article" date="2022" name="Int. J. Mol. Sci.">
        <title>Draft Genome of Tanacetum Coccineum: Genomic Comparison of Closely Related Tanacetum-Family Plants.</title>
        <authorList>
            <person name="Yamashiro T."/>
            <person name="Shiraishi A."/>
            <person name="Nakayama K."/>
            <person name="Satake H."/>
        </authorList>
    </citation>
    <scope>NUCLEOTIDE SEQUENCE</scope>
</reference>
<feature type="domain" description="CCHC-type" evidence="3">
    <location>
        <begin position="323"/>
        <end position="338"/>
    </location>
</feature>
<evidence type="ECO:0000256" key="2">
    <source>
        <dbReference type="SAM" id="MobiDB-lite"/>
    </source>
</evidence>
<evidence type="ECO:0000313" key="5">
    <source>
        <dbReference type="Proteomes" id="UP001151760"/>
    </source>
</evidence>
<comment type="caution">
    <text evidence="4">The sequence shown here is derived from an EMBL/GenBank/DDBJ whole genome shotgun (WGS) entry which is preliminary data.</text>
</comment>
<keyword evidence="4" id="KW-0548">Nucleotidyltransferase</keyword>
<dbReference type="InterPro" id="IPR036875">
    <property type="entry name" value="Znf_CCHC_sf"/>
</dbReference>